<keyword evidence="3" id="KW-1185">Reference proteome</keyword>
<sequence>MMITLLLLYLAFFIGLWYFLKYTLKGLLKDKYKPSYLITAFLVLLPFAIIALGFLAMLLLPMETPD</sequence>
<evidence type="ECO:0000256" key="1">
    <source>
        <dbReference type="SAM" id="Phobius"/>
    </source>
</evidence>
<keyword evidence="1" id="KW-1133">Transmembrane helix</keyword>
<evidence type="ECO:0008006" key="4">
    <source>
        <dbReference type="Google" id="ProtNLM"/>
    </source>
</evidence>
<reference evidence="2 3" key="1">
    <citation type="submission" date="2021-04" db="EMBL/GenBank/DDBJ databases">
        <title>Chitinophaga sp. nov., isolated from the rhizosphere soil.</title>
        <authorList>
            <person name="He S."/>
        </authorList>
    </citation>
    <scope>NUCLEOTIDE SEQUENCE [LARGE SCALE GENOMIC DNA]</scope>
    <source>
        <strain evidence="2 3">2R12</strain>
    </source>
</reference>
<proteinExistence type="predicted"/>
<dbReference type="RefSeq" id="WP_211972595.1">
    <property type="nucleotide sequence ID" value="NZ_CBFHAM010000006.1"/>
</dbReference>
<dbReference type="EMBL" id="JAGTXB010000003">
    <property type="protein sequence ID" value="MBS0027505.1"/>
    <property type="molecule type" value="Genomic_DNA"/>
</dbReference>
<evidence type="ECO:0000313" key="3">
    <source>
        <dbReference type="Proteomes" id="UP000676386"/>
    </source>
</evidence>
<keyword evidence="1" id="KW-0472">Membrane</keyword>
<protein>
    <recommendedName>
        <fullName evidence="4">Phospholipase_D-nuclease N-terminal</fullName>
    </recommendedName>
</protein>
<comment type="caution">
    <text evidence="2">The sequence shown here is derived from an EMBL/GenBank/DDBJ whole genome shotgun (WGS) entry which is preliminary data.</text>
</comment>
<accession>A0ABS5IXA9</accession>
<keyword evidence="1" id="KW-0812">Transmembrane</keyword>
<gene>
    <name evidence="2" type="ORF">KE626_09320</name>
</gene>
<organism evidence="2 3">
    <name type="scientific">Chitinophaga hostae</name>
    <dbReference type="NCBI Taxonomy" id="2831022"/>
    <lineage>
        <taxon>Bacteria</taxon>
        <taxon>Pseudomonadati</taxon>
        <taxon>Bacteroidota</taxon>
        <taxon>Chitinophagia</taxon>
        <taxon>Chitinophagales</taxon>
        <taxon>Chitinophagaceae</taxon>
        <taxon>Chitinophaga</taxon>
    </lineage>
</organism>
<evidence type="ECO:0000313" key="2">
    <source>
        <dbReference type="EMBL" id="MBS0027505.1"/>
    </source>
</evidence>
<dbReference type="Proteomes" id="UP000676386">
    <property type="component" value="Unassembled WGS sequence"/>
</dbReference>
<feature type="transmembrane region" description="Helical" evidence="1">
    <location>
        <begin position="6"/>
        <end position="24"/>
    </location>
</feature>
<feature type="transmembrane region" description="Helical" evidence="1">
    <location>
        <begin position="36"/>
        <end position="60"/>
    </location>
</feature>
<name>A0ABS5IXA9_9BACT</name>